<dbReference type="PANTHER" id="PTHR43747:SF5">
    <property type="entry name" value="FAD-BINDING DOMAIN-CONTAINING PROTEIN"/>
    <property type="match status" value="1"/>
</dbReference>
<name>A0A7X5F0H9_9HYPH</name>
<gene>
    <name evidence="4" type="ORF">GWI72_04245</name>
</gene>
<dbReference type="Gene3D" id="3.50.50.60">
    <property type="entry name" value="FAD/NAD(P)-binding domain"/>
    <property type="match status" value="1"/>
</dbReference>
<organism evidence="4 5">
    <name type="scientific">Pannonibacter tanglangensis</name>
    <dbReference type="NCBI Taxonomy" id="2750084"/>
    <lineage>
        <taxon>Bacteria</taxon>
        <taxon>Pseudomonadati</taxon>
        <taxon>Pseudomonadota</taxon>
        <taxon>Alphaproteobacteria</taxon>
        <taxon>Hyphomicrobiales</taxon>
        <taxon>Stappiaceae</taxon>
        <taxon>Pannonibacter</taxon>
    </lineage>
</organism>
<dbReference type="EMBL" id="JAABLQ010000001">
    <property type="protein sequence ID" value="NBN77473.1"/>
    <property type="molecule type" value="Genomic_DNA"/>
</dbReference>
<accession>A0A7X5F0H9</accession>
<feature type="region of interest" description="Disordered" evidence="3">
    <location>
        <begin position="571"/>
        <end position="615"/>
    </location>
</feature>
<keyword evidence="5" id="KW-1185">Reference proteome</keyword>
<evidence type="ECO:0000256" key="1">
    <source>
        <dbReference type="ARBA" id="ARBA00023002"/>
    </source>
</evidence>
<protein>
    <submittedName>
        <fullName evidence="4">NAD(P)/FAD-dependent oxidoreductase</fullName>
    </submittedName>
</protein>
<comment type="caution">
    <text evidence="4">The sequence shown here is derived from an EMBL/GenBank/DDBJ whole genome shotgun (WGS) entry which is preliminary data.</text>
</comment>
<keyword evidence="1" id="KW-0560">Oxidoreductase</keyword>
<keyword evidence="2" id="KW-0503">Monooxygenase</keyword>
<evidence type="ECO:0000313" key="4">
    <source>
        <dbReference type="EMBL" id="NBN77473.1"/>
    </source>
</evidence>
<dbReference type="Pfam" id="PF04820">
    <property type="entry name" value="Trp_halogenase"/>
    <property type="match status" value="2"/>
</dbReference>
<sequence length="615" mass="69337">MTRIAIIGRGLAGKMAALYLARDMADASITMIDPEAEGLPVVGESTVEVTAQFMKALGLGEHLEEDHLHKYGLTYYFRLPPGEGPDAPDYIQHEAPGIIRLPSYNLNRHSFDAELDARIDPLVTRVTGRVTGVDLSDQPGAPQQVNVQLADGSSRQIDADHVIDCSGRMRVLTKQFGLHQDPPYQRCSYWFRLQGFDRRLLDGLRLAKLKQHCFESYYVTHHFYGEGYWIWIIPMRSDTGEDMVSFGITYRPEVMGEKRMGFERLCEVLERDHPQLKALILSGRKLDDSRYFNYMYEASSYYDRKGRWFLLGDAGFTFDPANSAGIAYLAHQIPQITGMIRKARGGTLTPCYVEALEGHLRAQLALQDQWSNWYGVMNDPVKMAWTLIVANMGYFHLVVPNYMSGAFLNAGVARQVAMLLPRYRRGLQPPVYPFPKLLDALAMTKDPQELIRRTPALYETTVPFSYYRPDDIPRGRLISRYFRKRAHLRMKALALLDPLGKPRHWPLAIGQTLLAGGDLLRSSLIGLVPWTYERAASRKPADQSPFSPAHAFLFAPNKHIGMAQSRLVQRRQAAERARQLPPVMTADDAGPVQSPAHTPAHAPDLMRKPTADAAA</sequence>
<evidence type="ECO:0000256" key="2">
    <source>
        <dbReference type="ARBA" id="ARBA00023033"/>
    </source>
</evidence>
<dbReference type="SUPFAM" id="SSF51905">
    <property type="entry name" value="FAD/NAD(P)-binding domain"/>
    <property type="match status" value="1"/>
</dbReference>
<dbReference type="AlphaFoldDB" id="A0A7X5F0H9"/>
<evidence type="ECO:0000313" key="5">
    <source>
        <dbReference type="Proteomes" id="UP000586722"/>
    </source>
</evidence>
<dbReference type="InterPro" id="IPR036188">
    <property type="entry name" value="FAD/NAD-bd_sf"/>
</dbReference>
<dbReference type="RefSeq" id="WP_161707937.1">
    <property type="nucleotide sequence ID" value="NZ_JAABLQ010000001.1"/>
</dbReference>
<dbReference type="PANTHER" id="PTHR43747">
    <property type="entry name" value="FAD-BINDING PROTEIN"/>
    <property type="match status" value="1"/>
</dbReference>
<dbReference type="GO" id="GO:0004497">
    <property type="term" value="F:monooxygenase activity"/>
    <property type="evidence" value="ECO:0007669"/>
    <property type="project" value="UniProtKB-KW"/>
</dbReference>
<dbReference type="Proteomes" id="UP000586722">
    <property type="component" value="Unassembled WGS sequence"/>
</dbReference>
<dbReference type="InterPro" id="IPR006905">
    <property type="entry name" value="Flavin_halogenase"/>
</dbReference>
<dbReference type="InterPro" id="IPR050816">
    <property type="entry name" value="Flavin-dep_Halogenase_NPB"/>
</dbReference>
<reference evidence="5" key="1">
    <citation type="submission" date="2020-01" db="EMBL/GenBank/DDBJ databases">
        <authorList>
            <person name="Fang Y."/>
            <person name="Sun R."/>
            <person name="Nie L."/>
            <person name="He J."/>
            <person name="Hao L."/>
            <person name="Wang L."/>
            <person name="Su S."/>
            <person name="Lv E."/>
            <person name="Zhang Z."/>
            <person name="Xie R."/>
            <person name="Liu H."/>
        </authorList>
    </citation>
    <scope>NUCLEOTIDE SEQUENCE [LARGE SCALE GENOMIC DNA]</scope>
    <source>
        <strain evidence="5">XCT-53</strain>
    </source>
</reference>
<proteinExistence type="predicted"/>
<evidence type="ECO:0000256" key="3">
    <source>
        <dbReference type="SAM" id="MobiDB-lite"/>
    </source>
</evidence>
<feature type="compositionally biased region" description="Basic and acidic residues" evidence="3">
    <location>
        <begin position="604"/>
        <end position="615"/>
    </location>
</feature>